<dbReference type="PANTHER" id="PTHR45348">
    <property type="entry name" value="HYPOTHETICAL OXIDOREDUCTASE (EUROFUNG)"/>
    <property type="match status" value="1"/>
</dbReference>
<comment type="caution">
    <text evidence="4">The sequence shown here is derived from an EMBL/GenBank/DDBJ whole genome shotgun (WGS) entry which is preliminary data.</text>
</comment>
<evidence type="ECO:0000313" key="4">
    <source>
        <dbReference type="EMBL" id="KAF4435535.1"/>
    </source>
</evidence>
<organism evidence="4 5">
    <name type="scientific">Fusarium austroafricanum</name>
    <dbReference type="NCBI Taxonomy" id="2364996"/>
    <lineage>
        <taxon>Eukaryota</taxon>
        <taxon>Fungi</taxon>
        <taxon>Dikarya</taxon>
        <taxon>Ascomycota</taxon>
        <taxon>Pezizomycotina</taxon>
        <taxon>Sordariomycetes</taxon>
        <taxon>Hypocreomycetidae</taxon>
        <taxon>Hypocreales</taxon>
        <taxon>Nectriaceae</taxon>
        <taxon>Fusarium</taxon>
        <taxon>Fusarium concolor species complex</taxon>
    </lineage>
</organism>
<dbReference type="InterPro" id="IPR020843">
    <property type="entry name" value="ER"/>
</dbReference>
<protein>
    <submittedName>
        <fullName evidence="4">GroES-like protein</fullName>
    </submittedName>
</protein>
<dbReference type="Proteomes" id="UP000605986">
    <property type="component" value="Unassembled WGS sequence"/>
</dbReference>
<gene>
    <name evidence="4" type="ORF">F53441_13491</name>
</gene>
<dbReference type="InterPro" id="IPR011032">
    <property type="entry name" value="GroES-like_sf"/>
</dbReference>
<name>A0A8H4JMM6_9HYPO</name>
<dbReference type="GO" id="GO:0016651">
    <property type="term" value="F:oxidoreductase activity, acting on NAD(P)H"/>
    <property type="evidence" value="ECO:0007669"/>
    <property type="project" value="InterPro"/>
</dbReference>
<comment type="similarity">
    <text evidence="1">Belongs to the zinc-containing alcohol dehydrogenase family.</text>
</comment>
<dbReference type="InterPro" id="IPR047122">
    <property type="entry name" value="Trans-enoyl_RdTase-like"/>
</dbReference>
<dbReference type="Pfam" id="PF08240">
    <property type="entry name" value="ADH_N"/>
    <property type="match status" value="1"/>
</dbReference>
<dbReference type="SMART" id="SM00829">
    <property type="entry name" value="PKS_ER"/>
    <property type="match status" value="1"/>
</dbReference>
<evidence type="ECO:0000256" key="1">
    <source>
        <dbReference type="ARBA" id="ARBA00008072"/>
    </source>
</evidence>
<dbReference type="CDD" id="cd08249">
    <property type="entry name" value="enoyl_reductase_like"/>
    <property type="match status" value="1"/>
</dbReference>
<dbReference type="AlphaFoldDB" id="A0A8H4JMM6"/>
<reference evidence="4" key="1">
    <citation type="submission" date="2020-01" db="EMBL/GenBank/DDBJ databases">
        <title>Identification and distribution of gene clusters putatively required for synthesis of sphingolipid metabolism inhibitors in phylogenetically diverse species of the filamentous fungus Fusarium.</title>
        <authorList>
            <person name="Kim H.-S."/>
            <person name="Busman M."/>
            <person name="Brown D.W."/>
            <person name="Divon H."/>
            <person name="Uhlig S."/>
            <person name="Proctor R.H."/>
        </authorList>
    </citation>
    <scope>NUCLEOTIDE SEQUENCE</scope>
    <source>
        <strain evidence="4">NRRL 53441</strain>
    </source>
</reference>
<keyword evidence="5" id="KW-1185">Reference proteome</keyword>
<dbReference type="InterPro" id="IPR036291">
    <property type="entry name" value="NAD(P)-bd_dom_sf"/>
</dbReference>
<evidence type="ECO:0000313" key="5">
    <source>
        <dbReference type="Proteomes" id="UP000605986"/>
    </source>
</evidence>
<dbReference type="OrthoDB" id="3233595at2759"/>
<accession>A0A8H4JMM6</accession>
<dbReference type="SUPFAM" id="SSF51735">
    <property type="entry name" value="NAD(P)-binding Rossmann-fold domains"/>
    <property type="match status" value="1"/>
</dbReference>
<dbReference type="EMBL" id="JAADJG010000846">
    <property type="protein sequence ID" value="KAF4435535.1"/>
    <property type="molecule type" value="Genomic_DNA"/>
</dbReference>
<dbReference type="Gene3D" id="3.90.180.10">
    <property type="entry name" value="Medium-chain alcohol dehydrogenases, catalytic domain"/>
    <property type="match status" value="1"/>
</dbReference>
<dbReference type="InterPro" id="IPR013154">
    <property type="entry name" value="ADH-like_N"/>
</dbReference>
<evidence type="ECO:0000256" key="2">
    <source>
        <dbReference type="ARBA" id="ARBA00023002"/>
    </source>
</evidence>
<sequence>MQIFTRNRQKHHPYCKCQALQPIYGLARTRTFDRVMTTRTACTTSLKTLTSFHIAALITKGLSGQLIDSPVPVPGSHEVLVRVVATALNPKDWKNVEVLGQTGNSGDDMAGFVEAVGDEVFEFKPGDRVAALHRTWEPHGTFAEYSIAPDYAVFRLKDTTTFEEAAAIPVAAMTAGLALFQRLGLPELWVRREKPQKKTPLLIYGAGTAVGLYTVQLAKQAGIHPVVAIAGRSKEYVQTLIDPGSGDTVLDYRDGLDNVLEQARAVLGGESLYHALDCVAGNGSDNFIAGLINSDGSGKAQVVVVLPRSSDAAAMNLPSSVELDPLVAIPESVSVKWSNMPNIHSQESEFAFVFLRYLGRAVAQGWVKAIPQEVIPGGLDGIPAALRKLKAGANSASKYVARIADTASVN</sequence>
<dbReference type="Gene3D" id="3.40.50.720">
    <property type="entry name" value="NAD(P)-binding Rossmann-like Domain"/>
    <property type="match status" value="1"/>
</dbReference>
<feature type="domain" description="Enoyl reductase (ER)" evidence="3">
    <location>
        <begin position="61"/>
        <end position="401"/>
    </location>
</feature>
<evidence type="ECO:0000259" key="3">
    <source>
        <dbReference type="SMART" id="SM00829"/>
    </source>
</evidence>
<keyword evidence="2" id="KW-0560">Oxidoreductase</keyword>
<dbReference type="PANTHER" id="PTHR45348:SF5">
    <property type="entry name" value="OXIDOREDUCTASE, PUTATIVE (AFU_ORTHOLOGUE AFUA_8G01420)-RELATED"/>
    <property type="match status" value="1"/>
</dbReference>
<dbReference type="SUPFAM" id="SSF50129">
    <property type="entry name" value="GroES-like"/>
    <property type="match status" value="1"/>
</dbReference>
<proteinExistence type="inferred from homology"/>